<dbReference type="GO" id="GO:0006508">
    <property type="term" value="P:proteolysis"/>
    <property type="evidence" value="ECO:0007669"/>
    <property type="project" value="UniProtKB-KW"/>
</dbReference>
<evidence type="ECO:0000259" key="2">
    <source>
        <dbReference type="Pfam" id="PF02517"/>
    </source>
</evidence>
<dbReference type="OrthoDB" id="4177129at2"/>
<dbReference type="AlphaFoldDB" id="A0A174HXG3"/>
<reference evidence="3 4" key="1">
    <citation type="submission" date="2015-09" db="EMBL/GenBank/DDBJ databases">
        <authorList>
            <consortium name="Pathogen Informatics"/>
        </authorList>
    </citation>
    <scope>NUCLEOTIDE SEQUENCE [LARGE SCALE GENOMIC DNA]</scope>
    <source>
        <strain evidence="3 4">2789STDY5834856</strain>
    </source>
</reference>
<feature type="transmembrane region" description="Helical" evidence="1">
    <location>
        <begin position="203"/>
        <end position="219"/>
    </location>
</feature>
<feature type="transmembrane region" description="Helical" evidence="1">
    <location>
        <begin position="62"/>
        <end position="83"/>
    </location>
</feature>
<feature type="transmembrane region" description="Helical" evidence="1">
    <location>
        <begin position="149"/>
        <end position="168"/>
    </location>
</feature>
<accession>A0A174HXG3</accession>
<evidence type="ECO:0000256" key="1">
    <source>
        <dbReference type="SAM" id="Phobius"/>
    </source>
</evidence>
<dbReference type="PANTHER" id="PTHR43592">
    <property type="entry name" value="CAAX AMINO TERMINAL PROTEASE"/>
    <property type="match status" value="1"/>
</dbReference>
<keyword evidence="1" id="KW-0812">Transmembrane</keyword>
<evidence type="ECO:0000313" key="4">
    <source>
        <dbReference type="Proteomes" id="UP000095594"/>
    </source>
</evidence>
<keyword evidence="1" id="KW-1133">Transmembrane helix</keyword>
<dbReference type="PANTHER" id="PTHR43592:SF15">
    <property type="entry name" value="CAAX AMINO TERMINAL PROTEASE FAMILY PROTEIN"/>
    <property type="match status" value="1"/>
</dbReference>
<feature type="transmembrane region" description="Helical" evidence="1">
    <location>
        <begin position="247"/>
        <end position="265"/>
    </location>
</feature>
<dbReference type="Proteomes" id="UP000095594">
    <property type="component" value="Unassembled WGS sequence"/>
</dbReference>
<dbReference type="Pfam" id="PF02517">
    <property type="entry name" value="Rce1-like"/>
    <property type="match status" value="1"/>
</dbReference>
<keyword evidence="3" id="KW-0378">Hydrolase</keyword>
<protein>
    <submittedName>
        <fullName evidence="3">CAAX amino terminal protease family protein</fullName>
    </submittedName>
</protein>
<feature type="transmembrane region" description="Helical" evidence="1">
    <location>
        <begin position="104"/>
        <end position="129"/>
    </location>
</feature>
<evidence type="ECO:0000313" key="3">
    <source>
        <dbReference type="EMBL" id="CUO77559.1"/>
    </source>
</evidence>
<name>A0A174HXG3_9CLOT</name>
<gene>
    <name evidence="3" type="ORF">ERS852471_02278</name>
</gene>
<keyword evidence="1" id="KW-0472">Membrane</keyword>
<dbReference type="RefSeq" id="WP_055266663.1">
    <property type="nucleotide sequence ID" value="NZ_CABIXQ010000015.1"/>
</dbReference>
<dbReference type="InterPro" id="IPR003675">
    <property type="entry name" value="Rce1/LyrA-like_dom"/>
</dbReference>
<organism evidence="3 4">
    <name type="scientific">Clostridium disporicum</name>
    <dbReference type="NCBI Taxonomy" id="84024"/>
    <lineage>
        <taxon>Bacteria</taxon>
        <taxon>Bacillati</taxon>
        <taxon>Bacillota</taxon>
        <taxon>Clostridia</taxon>
        <taxon>Eubacteriales</taxon>
        <taxon>Clostridiaceae</taxon>
        <taxon>Clostridium</taxon>
    </lineage>
</organism>
<keyword evidence="3" id="KW-0645">Protease</keyword>
<dbReference type="GO" id="GO:0080120">
    <property type="term" value="P:CAAX-box protein maturation"/>
    <property type="evidence" value="ECO:0007669"/>
    <property type="project" value="UniProtKB-ARBA"/>
</dbReference>
<feature type="domain" description="CAAX prenyl protease 2/Lysostaphin resistance protein A-like" evidence="2">
    <location>
        <begin position="148"/>
        <end position="236"/>
    </location>
</feature>
<dbReference type="GO" id="GO:0004175">
    <property type="term" value="F:endopeptidase activity"/>
    <property type="evidence" value="ECO:0007669"/>
    <property type="project" value="UniProtKB-ARBA"/>
</dbReference>
<sequence length="280" mass="32627">MKLNYIKNLNEGSLEIKPITFWKAIILSFIFDITYSFVYTPISIFVEFYRDMFFMNSWSENLLTTITDFIYQYGIMLVIIVLINRSFETNGNVLYDEKISKKKYLAGVGMIVGYICITYGVFDFLLYSLPTLNEGLYEYLEQYLLNTSYIFIFISSCIMAPFFEEILYRGILLNGLLKKYSYKKAIIYSALIFGIAHMNLPQGINAFLLGVIIGLAYYYTRSIYVCMGMHFANNFLVNFVVYPESRLWTIILFIVIPIIGLIIFIKSFRTIKNNKGIENV</sequence>
<proteinExistence type="predicted"/>
<dbReference type="EMBL" id="CYZX01000015">
    <property type="protein sequence ID" value="CUO77559.1"/>
    <property type="molecule type" value="Genomic_DNA"/>
</dbReference>
<feature type="transmembrane region" description="Helical" evidence="1">
    <location>
        <begin position="21"/>
        <end position="42"/>
    </location>
</feature>